<dbReference type="GO" id="GO:0042720">
    <property type="term" value="C:mitochondrial inner membrane peptidase complex"/>
    <property type="evidence" value="ECO:0007669"/>
    <property type="project" value="InterPro"/>
</dbReference>
<evidence type="ECO:0000313" key="1">
    <source>
        <dbReference type="EMBL" id="OMJ75327.1"/>
    </source>
</evidence>
<evidence type="ECO:0008006" key="3">
    <source>
        <dbReference type="Google" id="ProtNLM"/>
    </source>
</evidence>
<dbReference type="OrthoDB" id="9996127at2759"/>
<evidence type="ECO:0000313" key="2">
    <source>
        <dbReference type="Proteomes" id="UP000187209"/>
    </source>
</evidence>
<protein>
    <recommendedName>
        <fullName evidence="3">Mitochondrial inner membrane protease subunit 2</fullName>
    </recommendedName>
</protein>
<dbReference type="GO" id="GO:0006627">
    <property type="term" value="P:protein processing involved in protein targeting to mitochondrion"/>
    <property type="evidence" value="ECO:0007669"/>
    <property type="project" value="InterPro"/>
</dbReference>
<reference evidence="1 2" key="1">
    <citation type="submission" date="2016-11" db="EMBL/GenBank/DDBJ databases">
        <title>The macronuclear genome of Stentor coeruleus: a giant cell with tiny introns.</title>
        <authorList>
            <person name="Slabodnick M."/>
            <person name="Ruby J.G."/>
            <person name="Reiff S.B."/>
            <person name="Swart E.C."/>
            <person name="Gosai S."/>
            <person name="Prabakaran S."/>
            <person name="Witkowska E."/>
            <person name="Larue G.E."/>
            <person name="Fisher S."/>
            <person name="Freeman R.M."/>
            <person name="Gunawardena J."/>
            <person name="Chu W."/>
            <person name="Stover N.A."/>
            <person name="Gregory B.D."/>
            <person name="Nowacki M."/>
            <person name="Derisi J."/>
            <person name="Roy S.W."/>
            <person name="Marshall W.F."/>
            <person name="Sood P."/>
        </authorList>
    </citation>
    <scope>NUCLEOTIDE SEQUENCE [LARGE SCALE GENOMIC DNA]</scope>
    <source>
        <strain evidence="1">WM001</strain>
    </source>
</reference>
<keyword evidence="2" id="KW-1185">Reference proteome</keyword>
<sequence>MAIKAIKTGLLIAPFILVINHDFYSISRVKDASFFPILNKYLETSTSFIEDDYVLVKILGDNYKPKSIKDKLVRVITPDYRRVYRKVECIEGEWCPSPGGFVFVQSGHAWVSGSDTPSHAVPLATIEGTVEAIVWPLDRVQIIQNPIIDLTNPK</sequence>
<dbReference type="Proteomes" id="UP000187209">
    <property type="component" value="Unassembled WGS sequence"/>
</dbReference>
<dbReference type="GO" id="GO:0006465">
    <property type="term" value="P:signal peptide processing"/>
    <property type="evidence" value="ECO:0007669"/>
    <property type="project" value="InterPro"/>
</dbReference>
<dbReference type="PANTHER" id="PTHR46041">
    <property type="entry name" value="MITOCHONDRIAL INNER MEMBRANE PROTEASE SUBUNIT 2"/>
    <property type="match status" value="1"/>
</dbReference>
<dbReference type="GO" id="GO:0004175">
    <property type="term" value="F:endopeptidase activity"/>
    <property type="evidence" value="ECO:0007669"/>
    <property type="project" value="TreeGrafter"/>
</dbReference>
<dbReference type="EMBL" id="MPUH01000697">
    <property type="protein sequence ID" value="OMJ75327.1"/>
    <property type="molecule type" value="Genomic_DNA"/>
</dbReference>
<dbReference type="AlphaFoldDB" id="A0A1R2BEY3"/>
<organism evidence="1 2">
    <name type="scientific">Stentor coeruleus</name>
    <dbReference type="NCBI Taxonomy" id="5963"/>
    <lineage>
        <taxon>Eukaryota</taxon>
        <taxon>Sar</taxon>
        <taxon>Alveolata</taxon>
        <taxon>Ciliophora</taxon>
        <taxon>Postciliodesmatophora</taxon>
        <taxon>Heterotrichea</taxon>
        <taxon>Heterotrichida</taxon>
        <taxon>Stentoridae</taxon>
        <taxon>Stentor</taxon>
    </lineage>
</organism>
<dbReference type="GO" id="GO:0008236">
    <property type="term" value="F:serine-type peptidase activity"/>
    <property type="evidence" value="ECO:0007669"/>
    <property type="project" value="InterPro"/>
</dbReference>
<name>A0A1R2BEY3_9CILI</name>
<dbReference type="InterPro" id="IPR037730">
    <property type="entry name" value="IMP2"/>
</dbReference>
<gene>
    <name evidence="1" type="ORF">SteCoe_25563</name>
</gene>
<accession>A0A1R2BEY3</accession>
<comment type="caution">
    <text evidence="1">The sequence shown here is derived from an EMBL/GenBank/DDBJ whole genome shotgun (WGS) entry which is preliminary data.</text>
</comment>
<proteinExistence type="predicted"/>
<dbReference type="PANTHER" id="PTHR46041:SF4">
    <property type="entry name" value="MITOCHONDRIAL INNER MEMBRANE PROTEASE SUBUNIT 2"/>
    <property type="match status" value="1"/>
</dbReference>